<dbReference type="PROSITE" id="PS51471">
    <property type="entry name" value="FE2OG_OXY"/>
    <property type="match status" value="1"/>
</dbReference>
<sequence>MPVLPQGDELSIQRHDDLFEAAQIDAVQTFFEEDVRWTYGWRSVNGVNPLSHWNHDFLKTRKNNQQDQTQRLAADPALRAVAALWDTVQRRCLPGHALLRCYANAHTYGVEGYPHVDSPAPGQKTVVIYLNPRWQPDWAGETVFFNAEGDIVHAVLPRPGRAVIFDGSILHAARGVSRICTAARVTLMFKAGRSS</sequence>
<comment type="caution">
    <text evidence="8">The sequence shown here is derived from an EMBL/GenBank/DDBJ whole genome shotgun (WGS) entry which is preliminary data.</text>
</comment>
<accession>A0ABT7LFY9</accession>
<evidence type="ECO:0000256" key="5">
    <source>
        <dbReference type="ARBA" id="ARBA00023002"/>
    </source>
</evidence>
<dbReference type="PANTHER" id="PTHR35169:SF1">
    <property type="entry name" value="PROLYL 4-HYDROXYLASE ALPHA SUBUNIT FE(2+) 2OG DIOXYGENASE DOMAIN-CONTAINING PROTEIN"/>
    <property type="match status" value="1"/>
</dbReference>
<keyword evidence="9" id="KW-1185">Reference proteome</keyword>
<evidence type="ECO:0000256" key="3">
    <source>
        <dbReference type="ARBA" id="ARBA00022896"/>
    </source>
</evidence>
<evidence type="ECO:0000259" key="7">
    <source>
        <dbReference type="PROSITE" id="PS51471"/>
    </source>
</evidence>
<dbReference type="EMBL" id="JASVDS010000002">
    <property type="protein sequence ID" value="MDL5031772.1"/>
    <property type="molecule type" value="Genomic_DNA"/>
</dbReference>
<keyword evidence="6" id="KW-0408">Iron</keyword>
<evidence type="ECO:0000256" key="6">
    <source>
        <dbReference type="ARBA" id="ARBA00023004"/>
    </source>
</evidence>
<keyword evidence="2" id="KW-0479">Metal-binding</keyword>
<keyword evidence="3" id="KW-0847">Vitamin C</keyword>
<name>A0ABT7LFY9_9BURK</name>
<evidence type="ECO:0000256" key="2">
    <source>
        <dbReference type="ARBA" id="ARBA00022723"/>
    </source>
</evidence>
<dbReference type="PANTHER" id="PTHR35169">
    <property type="entry name" value="FE2OG DIOXYGENASE DOMAIN-CONTAINING PROTEIN"/>
    <property type="match status" value="1"/>
</dbReference>
<dbReference type="SMART" id="SM00702">
    <property type="entry name" value="P4Hc"/>
    <property type="match status" value="1"/>
</dbReference>
<dbReference type="InterPro" id="IPR005123">
    <property type="entry name" value="Oxoglu/Fe-dep_dioxygenase_dom"/>
</dbReference>
<proteinExistence type="predicted"/>
<keyword evidence="4" id="KW-0223">Dioxygenase</keyword>
<dbReference type="InterPro" id="IPR044862">
    <property type="entry name" value="Pro_4_hyd_alph_FE2OG_OXY"/>
</dbReference>
<evidence type="ECO:0000256" key="4">
    <source>
        <dbReference type="ARBA" id="ARBA00022964"/>
    </source>
</evidence>
<dbReference type="InterPro" id="IPR006620">
    <property type="entry name" value="Pro_4_hyd_alph"/>
</dbReference>
<evidence type="ECO:0000256" key="1">
    <source>
        <dbReference type="ARBA" id="ARBA00001961"/>
    </source>
</evidence>
<keyword evidence="5" id="KW-0560">Oxidoreductase</keyword>
<comment type="cofactor">
    <cofactor evidence="1">
        <name>L-ascorbate</name>
        <dbReference type="ChEBI" id="CHEBI:38290"/>
    </cofactor>
</comment>
<evidence type="ECO:0000313" key="9">
    <source>
        <dbReference type="Proteomes" id="UP001238603"/>
    </source>
</evidence>
<organism evidence="8 9">
    <name type="scientific">Roseateles subflavus</name>
    <dbReference type="NCBI Taxonomy" id="3053353"/>
    <lineage>
        <taxon>Bacteria</taxon>
        <taxon>Pseudomonadati</taxon>
        <taxon>Pseudomonadota</taxon>
        <taxon>Betaproteobacteria</taxon>
        <taxon>Burkholderiales</taxon>
        <taxon>Sphaerotilaceae</taxon>
        <taxon>Roseateles</taxon>
    </lineage>
</organism>
<dbReference type="RefSeq" id="WP_285981887.1">
    <property type="nucleotide sequence ID" value="NZ_JASVDS010000002.1"/>
</dbReference>
<protein>
    <submittedName>
        <fullName evidence="8">2OG-Fe(II) oxygenase</fullName>
    </submittedName>
</protein>
<evidence type="ECO:0000313" key="8">
    <source>
        <dbReference type="EMBL" id="MDL5031772.1"/>
    </source>
</evidence>
<feature type="domain" description="Fe2OG dioxygenase" evidence="7">
    <location>
        <begin position="93"/>
        <end position="195"/>
    </location>
</feature>
<gene>
    <name evidence="8" type="ORF">QRD43_07610</name>
</gene>
<reference evidence="8 9" key="1">
    <citation type="submission" date="2023-06" db="EMBL/GenBank/DDBJ databases">
        <title>Pelomonas sp. APW6 16S ribosomal RNA gene genome sequencing and assembly.</title>
        <authorList>
            <person name="Woo H."/>
        </authorList>
    </citation>
    <scope>NUCLEOTIDE SEQUENCE [LARGE SCALE GENOMIC DNA]</scope>
    <source>
        <strain evidence="8 9">APW6</strain>
    </source>
</reference>
<dbReference type="Gene3D" id="2.60.120.620">
    <property type="entry name" value="q2cbj1_9rhob like domain"/>
    <property type="match status" value="1"/>
</dbReference>
<dbReference type="Proteomes" id="UP001238603">
    <property type="component" value="Unassembled WGS sequence"/>
</dbReference>
<dbReference type="Pfam" id="PF13640">
    <property type="entry name" value="2OG-FeII_Oxy_3"/>
    <property type="match status" value="1"/>
</dbReference>